<evidence type="ECO:0000313" key="2">
    <source>
        <dbReference type="EMBL" id="PBK99309.1"/>
    </source>
</evidence>
<dbReference type="Proteomes" id="UP000217790">
    <property type="component" value="Unassembled WGS sequence"/>
</dbReference>
<reference evidence="3" key="1">
    <citation type="journal article" date="2017" name="Nat. Ecol. Evol.">
        <title>Genome expansion and lineage-specific genetic innovations in the forest pathogenic fungi Armillaria.</title>
        <authorList>
            <person name="Sipos G."/>
            <person name="Prasanna A.N."/>
            <person name="Walter M.C."/>
            <person name="O'Connor E."/>
            <person name="Balint B."/>
            <person name="Krizsan K."/>
            <person name="Kiss B."/>
            <person name="Hess J."/>
            <person name="Varga T."/>
            <person name="Slot J."/>
            <person name="Riley R."/>
            <person name="Boka B."/>
            <person name="Rigling D."/>
            <person name="Barry K."/>
            <person name="Lee J."/>
            <person name="Mihaltcheva S."/>
            <person name="LaButti K."/>
            <person name="Lipzen A."/>
            <person name="Waldron R."/>
            <person name="Moloney N.M."/>
            <person name="Sperisen C."/>
            <person name="Kredics L."/>
            <person name="Vagvoelgyi C."/>
            <person name="Patrignani A."/>
            <person name="Fitzpatrick D."/>
            <person name="Nagy I."/>
            <person name="Doyle S."/>
            <person name="Anderson J.B."/>
            <person name="Grigoriev I.V."/>
            <person name="Gueldener U."/>
            <person name="Muensterkoetter M."/>
            <person name="Nagy L.G."/>
        </authorList>
    </citation>
    <scope>NUCLEOTIDE SEQUENCE [LARGE SCALE GENOMIC DNA]</scope>
    <source>
        <strain evidence="3">Ar21-2</strain>
    </source>
</reference>
<feature type="compositionally biased region" description="Basic and acidic residues" evidence="1">
    <location>
        <begin position="36"/>
        <end position="49"/>
    </location>
</feature>
<proteinExistence type="predicted"/>
<feature type="region of interest" description="Disordered" evidence="1">
    <location>
        <begin position="36"/>
        <end position="122"/>
    </location>
</feature>
<dbReference type="InParanoid" id="A0A2H3DVR6"/>
<sequence length="183" mass="19799">MVDTAAKVCMARALKDFSPAEKAFTETERKDALVDIDKDVIDGHDKRDTPNSADKNGIPEGRPEPSVIPSRCSSPVLPLTPPIAKEPTQKPDHDLQFLATKATSTSTNTNSLDNDKSTEDEQMTAVKVKKIKPQPKPIKCPVNSTLMGTCKNKTHTGPTLKEILTLAEHTKHQSGSVLSSSAE</sequence>
<evidence type="ECO:0000256" key="1">
    <source>
        <dbReference type="SAM" id="MobiDB-lite"/>
    </source>
</evidence>
<evidence type="ECO:0000313" key="3">
    <source>
        <dbReference type="Proteomes" id="UP000217790"/>
    </source>
</evidence>
<organism evidence="2 3">
    <name type="scientific">Armillaria gallica</name>
    <name type="common">Bulbous honey fungus</name>
    <name type="synonym">Armillaria bulbosa</name>
    <dbReference type="NCBI Taxonomy" id="47427"/>
    <lineage>
        <taxon>Eukaryota</taxon>
        <taxon>Fungi</taxon>
        <taxon>Dikarya</taxon>
        <taxon>Basidiomycota</taxon>
        <taxon>Agaricomycotina</taxon>
        <taxon>Agaricomycetes</taxon>
        <taxon>Agaricomycetidae</taxon>
        <taxon>Agaricales</taxon>
        <taxon>Marasmiineae</taxon>
        <taxon>Physalacriaceae</taxon>
        <taxon>Armillaria</taxon>
    </lineage>
</organism>
<accession>A0A2H3DVR6</accession>
<gene>
    <name evidence="2" type="ORF">ARMGADRAFT_1025557</name>
</gene>
<dbReference type="AlphaFoldDB" id="A0A2H3DVR6"/>
<feature type="compositionally biased region" description="Low complexity" evidence="1">
    <location>
        <begin position="98"/>
        <end position="112"/>
    </location>
</feature>
<dbReference type="EMBL" id="KZ293647">
    <property type="protein sequence ID" value="PBK99309.1"/>
    <property type="molecule type" value="Genomic_DNA"/>
</dbReference>
<keyword evidence="3" id="KW-1185">Reference proteome</keyword>
<name>A0A2H3DVR6_ARMGA</name>
<protein>
    <submittedName>
        <fullName evidence="2">Uncharacterized protein</fullName>
    </submittedName>
</protein>